<dbReference type="PANTHER" id="PTHR10587">
    <property type="entry name" value="GLYCOSYL TRANSFERASE-RELATED"/>
    <property type="match status" value="1"/>
</dbReference>
<proteinExistence type="predicted"/>
<gene>
    <name evidence="4" type="ORF">BCR44DRAFT_119975</name>
</gene>
<dbReference type="OrthoDB" id="5547340at2759"/>
<dbReference type="AlphaFoldDB" id="A0A1Y2HJW8"/>
<feature type="domain" description="NodB homology" evidence="3">
    <location>
        <begin position="1"/>
        <end position="146"/>
    </location>
</feature>
<evidence type="ECO:0000259" key="3">
    <source>
        <dbReference type="PROSITE" id="PS51677"/>
    </source>
</evidence>
<evidence type="ECO:0000256" key="1">
    <source>
        <dbReference type="ARBA" id="ARBA00022723"/>
    </source>
</evidence>
<keyword evidence="5" id="KW-1185">Reference proteome</keyword>
<dbReference type="Proteomes" id="UP000193411">
    <property type="component" value="Unassembled WGS sequence"/>
</dbReference>
<dbReference type="PROSITE" id="PS51677">
    <property type="entry name" value="NODB"/>
    <property type="match status" value="1"/>
</dbReference>
<dbReference type="CDD" id="cd10917">
    <property type="entry name" value="CE4_NodB_like_6s_7s"/>
    <property type="match status" value="1"/>
</dbReference>
<dbReference type="Pfam" id="PF01522">
    <property type="entry name" value="Polysacc_deac_1"/>
    <property type="match status" value="1"/>
</dbReference>
<name>A0A1Y2HJW8_9FUNG</name>
<dbReference type="InterPro" id="IPR050248">
    <property type="entry name" value="Polysacc_deacetylase_ArnD"/>
</dbReference>
<dbReference type="GO" id="GO:0004099">
    <property type="term" value="F:chitin deacetylase activity"/>
    <property type="evidence" value="ECO:0007669"/>
    <property type="project" value="UniProtKB-ARBA"/>
</dbReference>
<dbReference type="PANTHER" id="PTHR10587:SF133">
    <property type="entry name" value="CHITIN DEACETYLASE 1-RELATED"/>
    <property type="match status" value="1"/>
</dbReference>
<dbReference type="Gene3D" id="3.20.20.370">
    <property type="entry name" value="Glycoside hydrolase/deacetylase"/>
    <property type="match status" value="1"/>
</dbReference>
<dbReference type="SUPFAM" id="SSF88713">
    <property type="entry name" value="Glycoside hydrolase/deacetylase"/>
    <property type="match status" value="1"/>
</dbReference>
<evidence type="ECO:0000256" key="2">
    <source>
        <dbReference type="ARBA" id="ARBA00022801"/>
    </source>
</evidence>
<dbReference type="EMBL" id="MCFL01000025">
    <property type="protein sequence ID" value="ORZ34908.1"/>
    <property type="molecule type" value="Genomic_DNA"/>
</dbReference>
<dbReference type="GO" id="GO:0046872">
    <property type="term" value="F:metal ion binding"/>
    <property type="evidence" value="ECO:0007669"/>
    <property type="project" value="UniProtKB-KW"/>
</dbReference>
<keyword evidence="1" id="KW-0479">Metal-binding</keyword>
<dbReference type="InterPro" id="IPR002509">
    <property type="entry name" value="NODB_dom"/>
</dbReference>
<evidence type="ECO:0000313" key="5">
    <source>
        <dbReference type="Proteomes" id="UP000193411"/>
    </source>
</evidence>
<organism evidence="4 5">
    <name type="scientific">Catenaria anguillulae PL171</name>
    <dbReference type="NCBI Taxonomy" id="765915"/>
    <lineage>
        <taxon>Eukaryota</taxon>
        <taxon>Fungi</taxon>
        <taxon>Fungi incertae sedis</taxon>
        <taxon>Blastocladiomycota</taxon>
        <taxon>Blastocladiomycetes</taxon>
        <taxon>Blastocladiales</taxon>
        <taxon>Catenariaceae</taxon>
        <taxon>Catenaria</taxon>
    </lineage>
</organism>
<protein>
    <recommendedName>
        <fullName evidence="3">NodB homology domain-containing protein</fullName>
    </recommendedName>
</protein>
<sequence length="213" mass="24026">MFPNIVKSIINDGHIIGSHSYQHFNLSKMSRDELLDDTANFDEMANALAGYKPKFLRPPYGSITPEAVEVYNQSDVNMKVIGWNIDLQDYDKVNRADDILEQLESMLIKNPGFTHVIYLGHDTARTSVEIVPRLMDFFTFQGFRHTTLDNCLFGGTEFSLRVSTRALEPKPVQRLVIPQGADDTVSAAVSRTLSTWLPPFVALLVAFQMNFPV</sequence>
<dbReference type="GO" id="GO:0005975">
    <property type="term" value="P:carbohydrate metabolic process"/>
    <property type="evidence" value="ECO:0007669"/>
    <property type="project" value="InterPro"/>
</dbReference>
<dbReference type="STRING" id="765915.A0A1Y2HJW8"/>
<keyword evidence="2" id="KW-0378">Hydrolase</keyword>
<comment type="caution">
    <text evidence="4">The sequence shown here is derived from an EMBL/GenBank/DDBJ whole genome shotgun (WGS) entry which is preliminary data.</text>
</comment>
<dbReference type="GO" id="GO:0016020">
    <property type="term" value="C:membrane"/>
    <property type="evidence" value="ECO:0007669"/>
    <property type="project" value="TreeGrafter"/>
</dbReference>
<reference evidence="4 5" key="1">
    <citation type="submission" date="2016-07" db="EMBL/GenBank/DDBJ databases">
        <title>Pervasive Adenine N6-methylation of Active Genes in Fungi.</title>
        <authorList>
            <consortium name="DOE Joint Genome Institute"/>
            <person name="Mondo S.J."/>
            <person name="Dannebaum R.O."/>
            <person name="Kuo R.C."/>
            <person name="Labutti K."/>
            <person name="Haridas S."/>
            <person name="Kuo A."/>
            <person name="Salamov A."/>
            <person name="Ahrendt S.R."/>
            <person name="Lipzen A."/>
            <person name="Sullivan W."/>
            <person name="Andreopoulos W.B."/>
            <person name="Clum A."/>
            <person name="Lindquist E."/>
            <person name="Daum C."/>
            <person name="Ramamoorthy G.K."/>
            <person name="Gryganskyi A."/>
            <person name="Culley D."/>
            <person name="Magnuson J.K."/>
            <person name="James T.Y."/>
            <person name="O'Malley M.A."/>
            <person name="Stajich J.E."/>
            <person name="Spatafora J.W."/>
            <person name="Visel A."/>
            <person name="Grigoriev I.V."/>
        </authorList>
    </citation>
    <scope>NUCLEOTIDE SEQUENCE [LARGE SCALE GENOMIC DNA]</scope>
    <source>
        <strain evidence="4 5">PL171</strain>
    </source>
</reference>
<evidence type="ECO:0000313" key="4">
    <source>
        <dbReference type="EMBL" id="ORZ34908.1"/>
    </source>
</evidence>
<dbReference type="InterPro" id="IPR011330">
    <property type="entry name" value="Glyco_hydro/deAcase_b/a-brl"/>
</dbReference>
<accession>A0A1Y2HJW8</accession>
<dbReference type="GO" id="GO:0009272">
    <property type="term" value="P:fungal-type cell wall biogenesis"/>
    <property type="evidence" value="ECO:0007669"/>
    <property type="project" value="UniProtKB-ARBA"/>
</dbReference>